<keyword evidence="2" id="KW-0238">DNA-binding</keyword>
<dbReference type="SMART" id="SM00345">
    <property type="entry name" value="HTH_GNTR"/>
    <property type="match status" value="1"/>
</dbReference>
<dbReference type="SUPFAM" id="SSF48008">
    <property type="entry name" value="GntR ligand-binding domain-like"/>
    <property type="match status" value="1"/>
</dbReference>
<organism evidence="5 6">
    <name type="scientific">Paenibacillus glycanilyticus</name>
    <dbReference type="NCBI Taxonomy" id="126569"/>
    <lineage>
        <taxon>Bacteria</taxon>
        <taxon>Bacillati</taxon>
        <taxon>Bacillota</taxon>
        <taxon>Bacilli</taxon>
        <taxon>Bacillales</taxon>
        <taxon>Paenibacillaceae</taxon>
        <taxon>Paenibacillus</taxon>
    </lineage>
</organism>
<dbReference type="Gene3D" id="1.20.120.530">
    <property type="entry name" value="GntR ligand-binding domain-like"/>
    <property type="match status" value="1"/>
</dbReference>
<evidence type="ECO:0000259" key="4">
    <source>
        <dbReference type="PROSITE" id="PS50949"/>
    </source>
</evidence>
<keyword evidence="1" id="KW-0805">Transcription regulation</keyword>
<dbReference type="Pfam" id="PF07729">
    <property type="entry name" value="FCD"/>
    <property type="match status" value="1"/>
</dbReference>
<dbReference type="SUPFAM" id="SSF46785">
    <property type="entry name" value="Winged helix' DNA-binding domain"/>
    <property type="match status" value="1"/>
</dbReference>
<dbReference type="Pfam" id="PF00392">
    <property type="entry name" value="GntR"/>
    <property type="match status" value="1"/>
</dbReference>
<dbReference type="Gene3D" id="1.10.10.10">
    <property type="entry name" value="Winged helix-like DNA-binding domain superfamily/Winged helix DNA-binding domain"/>
    <property type="match status" value="1"/>
</dbReference>
<evidence type="ECO:0000256" key="1">
    <source>
        <dbReference type="ARBA" id="ARBA00023015"/>
    </source>
</evidence>
<dbReference type="InterPro" id="IPR036388">
    <property type="entry name" value="WH-like_DNA-bd_sf"/>
</dbReference>
<gene>
    <name evidence="5" type="ORF">MU1_08000</name>
</gene>
<reference evidence="5 6" key="1">
    <citation type="submission" date="2023-03" db="EMBL/GenBank/DDBJ databases">
        <title>Draft genome sequence of the bacteria which degrade cell wall of Tricholomamatutake.</title>
        <authorList>
            <person name="Konishi Y."/>
            <person name="Fukuta Y."/>
            <person name="Shirasaka N."/>
        </authorList>
    </citation>
    <scope>NUCLEOTIDE SEQUENCE [LARGE SCALE GENOMIC DNA]</scope>
    <source>
        <strain evidence="6">mu1</strain>
    </source>
</reference>
<keyword evidence="6" id="KW-1185">Reference proteome</keyword>
<dbReference type="InterPro" id="IPR011711">
    <property type="entry name" value="GntR_C"/>
</dbReference>
<sequence length="216" mass="24781">MSSTSLETIAYRELRERIMRAEYMPGSMLSENELAGLLGMSRTPIRAAISLLEREGLVGSFRGRGVMVKEVSAHDFSGMYEVLVSMQLFVLDTAVKRQLAFDLDTLGHLLEEQQLAMEQGDHYNYYNNTLLFTETILRTIHNDSMLQIMELYRGRYVFHTVAYRKKYPQYQPSRSVQTNRRMYEAIKAGDIDAAKAAVTEQYADVHEQFILGGLMK</sequence>
<dbReference type="PROSITE" id="PS50949">
    <property type="entry name" value="HTH_GNTR"/>
    <property type="match status" value="1"/>
</dbReference>
<dbReference type="InterPro" id="IPR036390">
    <property type="entry name" value="WH_DNA-bd_sf"/>
</dbReference>
<accession>A0ABQ6GA47</accession>
<name>A0ABQ6GA47_9BACL</name>
<dbReference type="InterPro" id="IPR008920">
    <property type="entry name" value="TF_FadR/GntR_C"/>
</dbReference>
<feature type="domain" description="HTH gntR-type" evidence="4">
    <location>
        <begin position="4"/>
        <end position="71"/>
    </location>
</feature>
<keyword evidence="3" id="KW-0804">Transcription</keyword>
<dbReference type="InterPro" id="IPR000524">
    <property type="entry name" value="Tscrpt_reg_HTH_GntR"/>
</dbReference>
<dbReference type="EMBL" id="BSSQ01000003">
    <property type="protein sequence ID" value="GLX66456.1"/>
    <property type="molecule type" value="Genomic_DNA"/>
</dbReference>
<dbReference type="PRINTS" id="PR00035">
    <property type="entry name" value="HTHGNTR"/>
</dbReference>
<dbReference type="RefSeq" id="WP_284237154.1">
    <property type="nucleotide sequence ID" value="NZ_BSSQ01000003.1"/>
</dbReference>
<comment type="caution">
    <text evidence="5">The sequence shown here is derived from an EMBL/GenBank/DDBJ whole genome shotgun (WGS) entry which is preliminary data.</text>
</comment>
<dbReference type="PANTHER" id="PTHR43537:SF5">
    <property type="entry name" value="UXU OPERON TRANSCRIPTIONAL REGULATOR"/>
    <property type="match status" value="1"/>
</dbReference>
<dbReference type="PANTHER" id="PTHR43537">
    <property type="entry name" value="TRANSCRIPTIONAL REGULATOR, GNTR FAMILY"/>
    <property type="match status" value="1"/>
</dbReference>
<dbReference type="CDD" id="cd07377">
    <property type="entry name" value="WHTH_GntR"/>
    <property type="match status" value="1"/>
</dbReference>
<evidence type="ECO:0000313" key="5">
    <source>
        <dbReference type="EMBL" id="GLX66456.1"/>
    </source>
</evidence>
<dbReference type="SMART" id="SM00895">
    <property type="entry name" value="FCD"/>
    <property type="match status" value="1"/>
</dbReference>
<proteinExistence type="predicted"/>
<evidence type="ECO:0000313" key="6">
    <source>
        <dbReference type="Proteomes" id="UP001157114"/>
    </source>
</evidence>
<dbReference type="Proteomes" id="UP001157114">
    <property type="component" value="Unassembled WGS sequence"/>
</dbReference>
<evidence type="ECO:0000256" key="2">
    <source>
        <dbReference type="ARBA" id="ARBA00023125"/>
    </source>
</evidence>
<protein>
    <submittedName>
        <fullName evidence="5">GntR family transcriptional regulator</fullName>
    </submittedName>
</protein>
<evidence type="ECO:0000256" key="3">
    <source>
        <dbReference type="ARBA" id="ARBA00023163"/>
    </source>
</evidence>